<evidence type="ECO:0000313" key="4">
    <source>
        <dbReference type="Proteomes" id="UP000593567"/>
    </source>
</evidence>
<feature type="region of interest" description="Disordered" evidence="1">
    <location>
        <begin position="34"/>
        <end position="61"/>
    </location>
</feature>
<feature type="compositionally biased region" description="Basic residues" evidence="1">
    <location>
        <begin position="158"/>
        <end position="231"/>
    </location>
</feature>
<keyword evidence="2" id="KW-0732">Signal</keyword>
<gene>
    <name evidence="3" type="ORF">EB796_025100</name>
</gene>
<name>A0A7J7ITQ0_BUGNE</name>
<reference evidence="3" key="1">
    <citation type="submission" date="2020-06" db="EMBL/GenBank/DDBJ databases">
        <title>Draft genome of Bugula neritina, a colonial animal packing powerful symbionts and potential medicines.</title>
        <authorList>
            <person name="Rayko M."/>
        </authorList>
    </citation>
    <scope>NUCLEOTIDE SEQUENCE [LARGE SCALE GENOMIC DNA]</scope>
    <source>
        <strain evidence="3">Kwan_BN1</strain>
    </source>
</reference>
<evidence type="ECO:0000313" key="3">
    <source>
        <dbReference type="EMBL" id="KAF6016598.1"/>
    </source>
</evidence>
<protein>
    <submittedName>
        <fullName evidence="3">Uncharacterized protein</fullName>
    </submittedName>
</protein>
<keyword evidence="4" id="KW-1185">Reference proteome</keyword>
<sequence>MDLVDWNRTRMKVQIWLILLVGLVADTASKRANRKHQGKVKGLGNGRSIQGRSSGVDDSSSKITQIHERRVIETTNINVKDGDQFNDAEFSNNLQNELEATDFISNMNDVGFDENSFDDSTFQEDINNFPVEVASPDFDNFKNEISPPNFGNSFSKNVKPKTKKTKLTKIKPIKHRKPNKNIRKSAKQDARRHRSKPQKRKIGRNPRQKSNKKSSNKRKHRKVNRNKTPRKIKLDVTTSTTTSMATPTDVTTADSFIQPVTERHQFDNSPVKSSAKLKIPVKPPATMKVSAKLPTAGKLPIKSSAAEKPPIESSAAKKSPVELPVAAEPPDGQLTSFAGGYLDRYIATNPGLLKYIT</sequence>
<dbReference type="Proteomes" id="UP000593567">
    <property type="component" value="Unassembled WGS sequence"/>
</dbReference>
<feature type="signal peptide" evidence="2">
    <location>
        <begin position="1"/>
        <end position="29"/>
    </location>
</feature>
<feature type="region of interest" description="Disordered" evidence="1">
    <location>
        <begin position="301"/>
        <end position="332"/>
    </location>
</feature>
<proteinExistence type="predicted"/>
<feature type="compositionally biased region" description="Polar residues" evidence="1">
    <location>
        <begin position="47"/>
        <end position="61"/>
    </location>
</feature>
<dbReference type="EMBL" id="VXIV02003506">
    <property type="protein sequence ID" value="KAF6016598.1"/>
    <property type="molecule type" value="Genomic_DNA"/>
</dbReference>
<evidence type="ECO:0000256" key="2">
    <source>
        <dbReference type="SAM" id="SignalP"/>
    </source>
</evidence>
<organism evidence="3 4">
    <name type="scientific">Bugula neritina</name>
    <name type="common">Brown bryozoan</name>
    <name type="synonym">Sertularia neritina</name>
    <dbReference type="NCBI Taxonomy" id="10212"/>
    <lineage>
        <taxon>Eukaryota</taxon>
        <taxon>Metazoa</taxon>
        <taxon>Spiralia</taxon>
        <taxon>Lophotrochozoa</taxon>
        <taxon>Bryozoa</taxon>
        <taxon>Gymnolaemata</taxon>
        <taxon>Cheilostomatida</taxon>
        <taxon>Flustrina</taxon>
        <taxon>Buguloidea</taxon>
        <taxon>Bugulidae</taxon>
        <taxon>Bugula</taxon>
    </lineage>
</organism>
<feature type="region of interest" description="Disordered" evidence="1">
    <location>
        <begin position="140"/>
        <end position="247"/>
    </location>
</feature>
<feature type="chain" id="PRO_5029757398" evidence="2">
    <location>
        <begin position="30"/>
        <end position="357"/>
    </location>
</feature>
<dbReference type="AlphaFoldDB" id="A0A7J7ITQ0"/>
<comment type="caution">
    <text evidence="3">The sequence shown here is derived from an EMBL/GenBank/DDBJ whole genome shotgun (WGS) entry which is preliminary data.</text>
</comment>
<evidence type="ECO:0000256" key="1">
    <source>
        <dbReference type="SAM" id="MobiDB-lite"/>
    </source>
</evidence>
<accession>A0A7J7ITQ0</accession>
<feature type="compositionally biased region" description="Low complexity" evidence="1">
    <location>
        <begin position="235"/>
        <end position="247"/>
    </location>
</feature>